<dbReference type="InterPro" id="IPR036505">
    <property type="entry name" value="Amidase/PGRP_sf"/>
</dbReference>
<name>A0ABU1EVC6_9STAP</name>
<dbReference type="Gene3D" id="3.40.80.10">
    <property type="entry name" value="Peptidoglycan recognition protein-like"/>
    <property type="match status" value="1"/>
</dbReference>
<dbReference type="RefSeq" id="WP_309550957.1">
    <property type="nucleotide sequence ID" value="NZ_JAVJGV010000003.1"/>
</dbReference>
<dbReference type="SUPFAM" id="SSF55846">
    <property type="entry name" value="N-acetylmuramoyl-L-alanine amidase-like"/>
    <property type="match status" value="1"/>
</dbReference>
<dbReference type="PROSITE" id="PS50911">
    <property type="entry name" value="CHAP"/>
    <property type="match status" value="1"/>
</dbReference>
<evidence type="ECO:0000313" key="6">
    <source>
        <dbReference type="Proteomes" id="UP001255050"/>
    </source>
</evidence>
<dbReference type="SMART" id="SM00644">
    <property type="entry name" value="Ami_2"/>
    <property type="match status" value="1"/>
</dbReference>
<comment type="catalytic activity">
    <reaction evidence="1">
        <text>Hydrolyzes the link between N-acetylmuramoyl residues and L-amino acid residues in certain cell-wall glycopeptides.</text>
        <dbReference type="EC" id="3.5.1.28"/>
    </reaction>
</comment>
<dbReference type="Pfam" id="PF08460">
    <property type="entry name" value="SH3_5"/>
    <property type="match status" value="1"/>
</dbReference>
<dbReference type="CDD" id="cd06583">
    <property type="entry name" value="PGRP"/>
    <property type="match status" value="1"/>
</dbReference>
<dbReference type="PROSITE" id="PS51781">
    <property type="entry name" value="SH3B"/>
    <property type="match status" value="1"/>
</dbReference>
<dbReference type="EMBL" id="JAVJGV010000003">
    <property type="protein sequence ID" value="MDR5602070.1"/>
    <property type="molecule type" value="Genomic_DNA"/>
</dbReference>
<dbReference type="SMART" id="SM00287">
    <property type="entry name" value="SH3b"/>
    <property type="match status" value="1"/>
</dbReference>
<feature type="domain" description="SH3b" evidence="4">
    <location>
        <begin position="402"/>
        <end position="470"/>
    </location>
</feature>
<sequence>MVANLSKKEFLSFLNSTEGKQFNEDGAFGFQCFDYANTGWKKLFNHMLMGQGAKDIPFNSINKNHFKTEAKVYSNTPEFLAEPGDMVVFGANYGGGYGHVAWVVEATIDYIIVLEQNWLGGGWTDNIDYPGWGWEKVTRRKHAYDFPMWFIRPNFRPEGVQKTAQSVTKSKEKAVKQPQKQPKKLNYIRDEIKGYNMDKRGYEPRGIVLHNDAGSAGATAEAYHNGLVNADYNRLKRGVAHSYISGNTVYQAIPEGKVAWHVANRAGNHDYYGIEICQSVGATDKQFLANEQSALQESARMLKKWGLPANRNTVRLHVEFYNTACPHRSMLLHTGYNPKTKGIAPESMQLKLKDYFIKQIRAYMDGKVPVATVSNKTSASSNTVKPIAGAWRVNKYGTYYMKESATFVCGNKPIKVRTVGPFTSCPVGYLFQPGGWCEYDEVMLQDGHVWIGYDWQGQRYYLPIRKWNGVAPPNQGLGDLWGTIK</sequence>
<dbReference type="Gene3D" id="3.90.1720.10">
    <property type="entry name" value="endopeptidase domain like (from Nostoc punctiforme)"/>
    <property type="match status" value="1"/>
</dbReference>
<evidence type="ECO:0000256" key="1">
    <source>
        <dbReference type="ARBA" id="ARBA00001561"/>
    </source>
</evidence>
<proteinExistence type="predicted"/>
<dbReference type="InterPro" id="IPR038765">
    <property type="entry name" value="Papain-like_cys_pep_sf"/>
</dbReference>
<dbReference type="Proteomes" id="UP001255050">
    <property type="component" value="Unassembled WGS sequence"/>
</dbReference>
<dbReference type="Pfam" id="PF01510">
    <property type="entry name" value="Amidase_2"/>
    <property type="match status" value="1"/>
</dbReference>
<comment type="caution">
    <text evidence="5">The sequence shown here is derived from an EMBL/GenBank/DDBJ whole genome shotgun (WGS) entry which is preliminary data.</text>
</comment>
<dbReference type="InterPro" id="IPR007921">
    <property type="entry name" value="CHAP_dom"/>
</dbReference>
<dbReference type="InterPro" id="IPR002502">
    <property type="entry name" value="Amidase_domain"/>
</dbReference>
<dbReference type="Gene3D" id="2.30.30.40">
    <property type="entry name" value="SH3 Domains"/>
    <property type="match status" value="1"/>
</dbReference>
<dbReference type="Pfam" id="PF05257">
    <property type="entry name" value="CHAP"/>
    <property type="match status" value="1"/>
</dbReference>
<keyword evidence="6" id="KW-1185">Reference proteome</keyword>
<evidence type="ECO:0000259" key="4">
    <source>
        <dbReference type="PROSITE" id="PS51781"/>
    </source>
</evidence>
<evidence type="ECO:0000256" key="2">
    <source>
        <dbReference type="ARBA" id="ARBA00011901"/>
    </source>
</evidence>
<feature type="domain" description="Peptidase C51" evidence="3">
    <location>
        <begin position="7"/>
        <end position="152"/>
    </location>
</feature>
<organism evidence="5 6">
    <name type="scientific">Staphylococcus coagulans</name>
    <dbReference type="NCBI Taxonomy" id="74706"/>
    <lineage>
        <taxon>Bacteria</taxon>
        <taxon>Bacillati</taxon>
        <taxon>Bacillota</taxon>
        <taxon>Bacilli</taxon>
        <taxon>Bacillales</taxon>
        <taxon>Staphylococcaceae</taxon>
        <taxon>Staphylococcus</taxon>
    </lineage>
</organism>
<dbReference type="SUPFAM" id="SSF54001">
    <property type="entry name" value="Cysteine proteinases"/>
    <property type="match status" value="1"/>
</dbReference>
<protein>
    <recommendedName>
        <fullName evidence="2">N-acetylmuramoyl-L-alanine amidase</fullName>
        <ecNumber evidence="2">3.5.1.28</ecNumber>
    </recommendedName>
</protein>
<dbReference type="EC" id="3.5.1.28" evidence="2"/>
<gene>
    <name evidence="5" type="ORF">RCO12_01335</name>
</gene>
<reference evidence="5 6" key="1">
    <citation type="submission" date="2023-08" db="EMBL/GenBank/DDBJ databases">
        <title>Whole genome sequencing of Staphylococcus coagulans NN-2474.</title>
        <authorList>
            <person name="Kropotov V.S."/>
            <person name="Boriskina E.V."/>
            <person name="Gordinskaya N.A."/>
            <person name="Shkurkina I.S."/>
            <person name="Kryazhev D.V."/>
            <person name="Alekseeva A.E."/>
            <person name="Makhova M.A."/>
        </authorList>
    </citation>
    <scope>NUCLEOTIDE SEQUENCE [LARGE SCALE GENOMIC DNA]</scope>
    <source>
        <strain evidence="5 6">NN-2474</strain>
    </source>
</reference>
<evidence type="ECO:0000259" key="3">
    <source>
        <dbReference type="PROSITE" id="PS50911"/>
    </source>
</evidence>
<dbReference type="InterPro" id="IPR003646">
    <property type="entry name" value="SH3-like_bac-type"/>
</dbReference>
<accession>A0ABU1EVC6</accession>
<evidence type="ECO:0000313" key="5">
    <source>
        <dbReference type="EMBL" id="MDR5602070.1"/>
    </source>
</evidence>